<accession>A0AC61SB82</accession>
<dbReference type="EMBL" id="QYBA01000104">
    <property type="protein sequence ID" value="TKY91928.1"/>
    <property type="molecule type" value="Genomic_DNA"/>
</dbReference>
<dbReference type="Proteomes" id="UP000315423">
    <property type="component" value="Unassembled WGS sequence"/>
</dbReference>
<organism evidence="1 2">
    <name type="scientific">Candidatus Methanomarinus sp</name>
    <dbReference type="NCBI Taxonomy" id="3386244"/>
    <lineage>
        <taxon>Archaea</taxon>
        <taxon>Methanobacteriati</taxon>
        <taxon>Methanobacteriota</taxon>
        <taxon>Stenosarchaea group</taxon>
        <taxon>Methanomicrobia</taxon>
        <taxon>Methanosarcinales</taxon>
        <taxon>ANME-2 cluster</taxon>
        <taxon>Candidatus Methanocomedenaceae</taxon>
        <taxon>Candidatus Methanomarinus</taxon>
    </lineage>
</organism>
<protein>
    <submittedName>
        <fullName evidence="1">Uncharacterized protein</fullName>
    </submittedName>
</protein>
<proteinExistence type="predicted"/>
<gene>
    <name evidence="1" type="ORF">C5S46_03270</name>
</gene>
<comment type="caution">
    <text evidence="1">The sequence shown here is derived from an EMBL/GenBank/DDBJ whole genome shotgun (WGS) entry which is preliminary data.</text>
</comment>
<evidence type="ECO:0000313" key="1">
    <source>
        <dbReference type="EMBL" id="TKY91928.1"/>
    </source>
</evidence>
<reference evidence="1" key="1">
    <citation type="submission" date="2018-09" db="EMBL/GenBank/DDBJ databases">
        <title>A genomic encyclopedia of anaerobic methanotrophic archaea.</title>
        <authorList>
            <person name="Skennerton C.T."/>
            <person name="Chadwick G.L."/>
            <person name="Laso-Perez R."/>
            <person name="Leu A.O."/>
            <person name="Speth D.R."/>
            <person name="Yu H."/>
            <person name="Morgan-Lang C."/>
            <person name="Hatzenpichler R."/>
            <person name="Goudeau D."/>
            <person name="Malmstrom R."/>
            <person name="Woyke T."/>
            <person name="Hallam S."/>
            <person name="Tyson G.W."/>
            <person name="Wegener G."/>
            <person name="Boetius A."/>
            <person name="Orphan V.J."/>
        </authorList>
    </citation>
    <scope>NUCLEOTIDE SEQUENCE</scope>
    <source>
        <strain evidence="1">CONS3730D10UFb2</strain>
    </source>
</reference>
<name>A0AC61SB82_9EURY</name>
<evidence type="ECO:0000313" key="2">
    <source>
        <dbReference type="Proteomes" id="UP000315423"/>
    </source>
</evidence>
<sequence>MNDTNTLSTMSITGSLDPLTMQKYNYDITLIEDAILKDLNPYSPTASPQSTISYADANVIAFLQELAFTYKSAINPLISFFNLRKKNEDINQIISFEKIEWDNYCIQLKYPIEITIQIIDGFWEGYSEDLDIIVIGQDAEQVKKDFQEEYFVMWQVYKNEPDEKLTRKAIDIKHKILDSIKGVPGEY</sequence>